<dbReference type="CDD" id="cd00211">
    <property type="entry name" value="PTS_IIA_fru"/>
    <property type="match status" value="1"/>
</dbReference>
<protein>
    <submittedName>
        <fullName evidence="2">PTS IIA-like nitrogen-regulatory protein PtsN</fullName>
    </submittedName>
</protein>
<evidence type="ECO:0000313" key="3">
    <source>
        <dbReference type="Proteomes" id="UP000002318"/>
    </source>
</evidence>
<keyword evidence="3" id="KW-1185">Reference proteome</keyword>
<gene>
    <name evidence="2" type="ordered locus">Spirs_3914</name>
</gene>
<evidence type="ECO:0000313" key="2">
    <source>
        <dbReference type="EMBL" id="ADK82999.1"/>
    </source>
</evidence>
<evidence type="ECO:0000259" key="1">
    <source>
        <dbReference type="PROSITE" id="PS51094"/>
    </source>
</evidence>
<dbReference type="PANTHER" id="PTHR47738:SF2">
    <property type="entry name" value="PTS SYSTEM FRUCTOSE-LIKE EIIA COMPONENT"/>
    <property type="match status" value="1"/>
</dbReference>
<dbReference type="Proteomes" id="UP000002318">
    <property type="component" value="Chromosome"/>
</dbReference>
<dbReference type="KEGG" id="ssm:Spirs_3914"/>
<dbReference type="SUPFAM" id="SSF55804">
    <property type="entry name" value="Phoshotransferase/anion transport protein"/>
    <property type="match status" value="1"/>
</dbReference>
<dbReference type="PROSITE" id="PS51094">
    <property type="entry name" value="PTS_EIIA_TYPE_2"/>
    <property type="match status" value="1"/>
</dbReference>
<name>E1R930_SEDSS</name>
<dbReference type="eggNOG" id="COG1762">
    <property type="taxonomic scope" value="Bacteria"/>
</dbReference>
<proteinExistence type="predicted"/>
<feature type="domain" description="PTS EIIA type-2" evidence="1">
    <location>
        <begin position="5"/>
        <end position="146"/>
    </location>
</feature>
<dbReference type="Gene3D" id="3.40.930.10">
    <property type="entry name" value="Mannitol-specific EII, Chain A"/>
    <property type="match status" value="1"/>
</dbReference>
<dbReference type="Pfam" id="PF00359">
    <property type="entry name" value="PTS_EIIA_2"/>
    <property type="match status" value="1"/>
</dbReference>
<organism evidence="2 3">
    <name type="scientific">Sediminispirochaeta smaragdinae (strain DSM 11293 / JCM 15392 / SEBR 4228)</name>
    <name type="common">Spirochaeta smaragdinae</name>
    <dbReference type="NCBI Taxonomy" id="573413"/>
    <lineage>
        <taxon>Bacteria</taxon>
        <taxon>Pseudomonadati</taxon>
        <taxon>Spirochaetota</taxon>
        <taxon>Spirochaetia</taxon>
        <taxon>Spirochaetales</taxon>
        <taxon>Spirochaetaceae</taxon>
        <taxon>Sediminispirochaeta</taxon>
    </lineage>
</organism>
<dbReference type="STRING" id="573413.Spirs_3914"/>
<dbReference type="RefSeq" id="WP_013256458.1">
    <property type="nucleotide sequence ID" value="NC_014364.1"/>
</dbReference>
<accession>E1R930</accession>
<dbReference type="OrthoDB" id="95460at2"/>
<dbReference type="EMBL" id="CP002116">
    <property type="protein sequence ID" value="ADK82999.1"/>
    <property type="molecule type" value="Genomic_DNA"/>
</dbReference>
<dbReference type="InterPro" id="IPR051541">
    <property type="entry name" value="PTS_SugarTrans_NitroReg"/>
</dbReference>
<dbReference type="InterPro" id="IPR016152">
    <property type="entry name" value="PTrfase/Anion_transptr"/>
</dbReference>
<dbReference type="HOGENOM" id="CLU_072531_5_0_12"/>
<dbReference type="AlphaFoldDB" id="E1R930"/>
<sequence length="146" mass="15749">MNVKKQLSENLVSLDLPGKTKRDVIEALVDLAMKSGKIRDRQAALDAVLEREAKMSTGIQSGVAIPHGKCAAVEELVACVGIKREGVDFEALDGEPSRIFIMTISPVNKTGPHVQFLAEVSKILQNEESRKAMLAATTPAQLLSLL</sequence>
<dbReference type="PANTHER" id="PTHR47738">
    <property type="entry name" value="PTS SYSTEM FRUCTOSE-LIKE EIIA COMPONENT-RELATED"/>
    <property type="match status" value="1"/>
</dbReference>
<reference evidence="2 3" key="1">
    <citation type="journal article" date="2010" name="Stand. Genomic Sci.">
        <title>Complete genome sequence of Spirochaeta smaragdinae type strain (SEBR 4228).</title>
        <authorList>
            <person name="Mavromatis K."/>
            <person name="Yasawong M."/>
            <person name="Chertkov O."/>
            <person name="Lapidus A."/>
            <person name="Lucas S."/>
            <person name="Nolan M."/>
            <person name="Del Rio T.G."/>
            <person name="Tice H."/>
            <person name="Cheng J.F."/>
            <person name="Pitluck S."/>
            <person name="Liolios K."/>
            <person name="Ivanova N."/>
            <person name="Tapia R."/>
            <person name="Han C."/>
            <person name="Bruce D."/>
            <person name="Goodwin L."/>
            <person name="Pati A."/>
            <person name="Chen A."/>
            <person name="Palaniappan K."/>
            <person name="Land M."/>
            <person name="Hauser L."/>
            <person name="Chang Y.J."/>
            <person name="Jeffries C.D."/>
            <person name="Detter J.C."/>
            <person name="Rohde M."/>
            <person name="Brambilla E."/>
            <person name="Spring S."/>
            <person name="Goker M."/>
            <person name="Sikorski J."/>
            <person name="Woyke T."/>
            <person name="Bristow J."/>
            <person name="Eisen J.A."/>
            <person name="Markowitz V."/>
            <person name="Hugenholtz P."/>
            <person name="Klenk H.P."/>
            <person name="Kyrpides N.C."/>
        </authorList>
    </citation>
    <scope>NUCLEOTIDE SEQUENCE [LARGE SCALE GENOMIC DNA]</scope>
    <source>
        <strain evidence="3">DSM 11293 / JCM 15392 / SEBR 4228</strain>
    </source>
</reference>
<dbReference type="InterPro" id="IPR002178">
    <property type="entry name" value="PTS_EIIA_type-2_dom"/>
</dbReference>